<organism evidence="14 15">
    <name type="scientific">Candidatus Moduliflexus flocculans</name>
    <dbReference type="NCBI Taxonomy" id="1499966"/>
    <lineage>
        <taxon>Bacteria</taxon>
        <taxon>Candidatus Moduliflexota</taxon>
        <taxon>Candidatus Moduliflexia</taxon>
        <taxon>Candidatus Moduliflexales</taxon>
        <taxon>Candidatus Moduliflexaceae</taxon>
    </lineage>
</organism>
<keyword evidence="5" id="KW-0732">Signal</keyword>
<dbReference type="HOGENOM" id="CLU_008287_18_0_0"/>
<dbReference type="InterPro" id="IPR000531">
    <property type="entry name" value="Beta-barrel_TonB"/>
</dbReference>
<dbReference type="PANTHER" id="PTHR30069:SF29">
    <property type="entry name" value="HEMOGLOBIN AND HEMOGLOBIN-HAPTOGLOBIN-BINDING PROTEIN 1-RELATED"/>
    <property type="match status" value="1"/>
</dbReference>
<feature type="domain" description="TonB-dependent receptor plug" evidence="13">
    <location>
        <begin position="75"/>
        <end position="183"/>
    </location>
</feature>
<proteinExistence type="inferred from homology"/>
<evidence type="ECO:0000313" key="15">
    <source>
        <dbReference type="Proteomes" id="UP000030700"/>
    </source>
</evidence>
<dbReference type="GO" id="GO:0044718">
    <property type="term" value="P:siderophore transmembrane transport"/>
    <property type="evidence" value="ECO:0007669"/>
    <property type="project" value="TreeGrafter"/>
</dbReference>
<evidence type="ECO:0000256" key="9">
    <source>
        <dbReference type="ARBA" id="ARBA00023237"/>
    </source>
</evidence>
<feature type="domain" description="TonB-dependent receptor-like beta-barrel" evidence="12">
    <location>
        <begin position="304"/>
        <end position="688"/>
    </location>
</feature>
<evidence type="ECO:0000256" key="10">
    <source>
        <dbReference type="PROSITE-ProRule" id="PRU01360"/>
    </source>
</evidence>
<dbReference type="STRING" id="1499966.U14_02364"/>
<dbReference type="InterPro" id="IPR037066">
    <property type="entry name" value="Plug_dom_sf"/>
</dbReference>
<dbReference type="AlphaFoldDB" id="A0A0S6VUF8"/>
<dbReference type="GO" id="GO:0009279">
    <property type="term" value="C:cell outer membrane"/>
    <property type="evidence" value="ECO:0007669"/>
    <property type="project" value="UniProtKB-SubCell"/>
</dbReference>
<keyword evidence="15" id="KW-1185">Reference proteome</keyword>
<dbReference type="InterPro" id="IPR039426">
    <property type="entry name" value="TonB-dep_rcpt-like"/>
</dbReference>
<comment type="subcellular location">
    <subcellularLocation>
        <location evidence="1 10">Cell outer membrane</location>
        <topology evidence="1 10">Multi-pass membrane protein</topology>
    </subcellularLocation>
</comment>
<evidence type="ECO:0000256" key="2">
    <source>
        <dbReference type="ARBA" id="ARBA00022448"/>
    </source>
</evidence>
<evidence type="ECO:0000256" key="4">
    <source>
        <dbReference type="ARBA" id="ARBA00022692"/>
    </source>
</evidence>
<comment type="similarity">
    <text evidence="10 11">Belongs to the TonB-dependent receptor family.</text>
</comment>
<dbReference type="InterPro" id="IPR012910">
    <property type="entry name" value="Plug_dom"/>
</dbReference>
<evidence type="ECO:0000259" key="12">
    <source>
        <dbReference type="Pfam" id="PF00593"/>
    </source>
</evidence>
<dbReference type="PROSITE" id="PS52016">
    <property type="entry name" value="TONB_DEPENDENT_REC_3"/>
    <property type="match status" value="1"/>
</dbReference>
<dbReference type="EMBL" id="DF820456">
    <property type="protein sequence ID" value="GAK51122.1"/>
    <property type="molecule type" value="Genomic_DNA"/>
</dbReference>
<dbReference type="SUPFAM" id="SSF56935">
    <property type="entry name" value="Porins"/>
    <property type="match status" value="1"/>
</dbReference>
<dbReference type="Gene3D" id="2.40.170.20">
    <property type="entry name" value="TonB-dependent receptor, beta-barrel domain"/>
    <property type="match status" value="1"/>
</dbReference>
<dbReference type="Gene3D" id="2.170.130.10">
    <property type="entry name" value="TonB-dependent receptor, plug domain"/>
    <property type="match status" value="1"/>
</dbReference>
<gene>
    <name evidence="14" type="ORF">U14_02364</name>
</gene>
<evidence type="ECO:0000256" key="1">
    <source>
        <dbReference type="ARBA" id="ARBA00004571"/>
    </source>
</evidence>
<evidence type="ECO:0000256" key="3">
    <source>
        <dbReference type="ARBA" id="ARBA00022452"/>
    </source>
</evidence>
<dbReference type="GO" id="GO:0015344">
    <property type="term" value="F:siderophore uptake transmembrane transporter activity"/>
    <property type="evidence" value="ECO:0007669"/>
    <property type="project" value="TreeGrafter"/>
</dbReference>
<evidence type="ECO:0000259" key="13">
    <source>
        <dbReference type="Pfam" id="PF07715"/>
    </source>
</evidence>
<evidence type="ECO:0000256" key="5">
    <source>
        <dbReference type="ARBA" id="ARBA00022729"/>
    </source>
</evidence>
<accession>A0A0S6VUF8</accession>
<evidence type="ECO:0000256" key="6">
    <source>
        <dbReference type="ARBA" id="ARBA00023077"/>
    </source>
</evidence>
<keyword evidence="4 10" id="KW-0812">Transmembrane</keyword>
<keyword evidence="8 14" id="KW-0675">Receptor</keyword>
<dbReference type="PANTHER" id="PTHR30069">
    <property type="entry name" value="TONB-DEPENDENT OUTER MEMBRANE RECEPTOR"/>
    <property type="match status" value="1"/>
</dbReference>
<keyword evidence="7 10" id="KW-0472">Membrane</keyword>
<keyword evidence="9 10" id="KW-0998">Cell outer membrane</keyword>
<dbReference type="Proteomes" id="UP000030700">
    <property type="component" value="Unassembled WGS sequence"/>
</dbReference>
<evidence type="ECO:0000256" key="11">
    <source>
        <dbReference type="RuleBase" id="RU003357"/>
    </source>
</evidence>
<name>A0A0S6VUF8_9BACT</name>
<reference evidence="14 15" key="1">
    <citation type="journal article" date="2015" name="PeerJ">
        <title>First genomic representation of candidate bacterial phylum KSB3 points to enhanced environmental sensing as a trigger of wastewater bulking.</title>
        <authorList>
            <person name="Sekiguchi Y."/>
            <person name="Ohashi A."/>
            <person name="Parks D.H."/>
            <person name="Yamauchi T."/>
            <person name="Tyson G.W."/>
            <person name="Hugenholtz P."/>
        </authorList>
    </citation>
    <scope>NUCLEOTIDE SEQUENCE [LARGE SCALE GENOMIC DNA]</scope>
</reference>
<protein>
    <submittedName>
        <fullName evidence="14">TonB-dependent receptor</fullName>
    </submittedName>
</protein>
<evidence type="ECO:0000256" key="8">
    <source>
        <dbReference type="ARBA" id="ARBA00023170"/>
    </source>
</evidence>
<keyword evidence="3 10" id="KW-1134">Transmembrane beta strand</keyword>
<keyword evidence="6 11" id="KW-0798">TonB box</keyword>
<evidence type="ECO:0000256" key="7">
    <source>
        <dbReference type="ARBA" id="ARBA00023136"/>
    </source>
</evidence>
<dbReference type="InterPro" id="IPR036942">
    <property type="entry name" value="Beta-barrel_TonB_sf"/>
</dbReference>
<dbReference type="CDD" id="cd01347">
    <property type="entry name" value="ligand_gated_channel"/>
    <property type="match status" value="1"/>
</dbReference>
<keyword evidence="2 10" id="KW-0813">Transport</keyword>
<dbReference type="Pfam" id="PF07715">
    <property type="entry name" value="Plug"/>
    <property type="match status" value="1"/>
</dbReference>
<dbReference type="Pfam" id="PF00593">
    <property type="entry name" value="TonB_dep_Rec_b-barrel"/>
    <property type="match status" value="1"/>
</dbReference>
<sequence length="721" mass="80658">MKALDRAWRYSGLIGFCWLILFAGDGRTAELADVDARQENPFAELQELQGRVNEEMLWLQAETYVITASKVLEDVKKSAASITVITDKEIRQMGARDLTDILRTVPGFSYQLERHGGTDFDIRGILKDGDQHILYLLNSQSLSTNYWGSIAPSYLPVPMDNIKQVEVIRGPGSALYGANAFAAIVNIITKTGEQVDGVQMTAGGGSFETTTANLQFGKLFGQLDVAGNANYNKYGSYEGKIAMDGQTLLDQVFGTHASLAPGVTMESSEKIDLMLSLGYGGFHLEGRYCDREHTPSIGISPILNTDSDTPSTDYTIHASYAHDIGEHLTLSGKVYHNYTFMDYYYQVYPDNVVLPTPDGLQLWPDGLIGAPENKNTRTGGEAQGTVALAETNTAVAGLTYEYMNQYDVRAKSNYLATPVKNVVIPRGAVSDVTALQNYNKDVDRTFTAIYAEDLWDIRQNLRLTFGGRYDNYSDFGDSFNPRAGLVWQFLEGYDTKILYGRAFRAPSFYELYNTNNPAFVGNPDLKPEVVDTFELSLSGTFAEFVTARVTGFHNYIRDSIDLATYETQDVFENGGDIRTQGIEAEGKFDFGKGRYVALNYTYQDAVNLETDERLYNVATHKGNVIANLRLSKYLNVYTDLYFQKGFERQEDDPREENPGFTVMDMTLLAKNFFPRLKGLEFRGSVYNLFDKDYAVPTPKDGLPVDFPMPGRSLMFDIRYTF</sequence>
<evidence type="ECO:0000313" key="14">
    <source>
        <dbReference type="EMBL" id="GAK51122.1"/>
    </source>
</evidence>